<comment type="caution">
    <text evidence="7">The sequence shown here is derived from an EMBL/GenBank/DDBJ whole genome shotgun (WGS) entry which is preliminary data.</text>
</comment>
<dbReference type="EMBL" id="JAUSUR010000004">
    <property type="protein sequence ID" value="MDQ0361582.1"/>
    <property type="molecule type" value="Genomic_DNA"/>
</dbReference>
<dbReference type="PRINTS" id="PR00506">
    <property type="entry name" value="D21N6MTFRASE"/>
</dbReference>
<sequence length="314" mass="36619">MIESNSIDAIITDHLYLIEKSHKGGNRNFTSEYECFNYEVSDFEEKIRVLKPGGFMIEFIPEENADNYNYLFNMKEMAKQVGFEYYSKVPWNKGIKHNVGRKQKMTEDILFMSKGKARSLRRDVKKDKQDPTKEHFMSGTNGMLPAEFEHKAPIKNERIHQAEKPVELIEELIEFVTKENETILDQFGGSLNTGKAALNKSRNAIVIESDYEMFMRNYSIMIEDYPNVNFIDCIENIKSVNDIFKAWNKCVEEDCEYAGLYYTEVKDEDTVVFCNKRDGNSFESDSKDALKYIQSSLDNFNELDRINIAHDHEL</sequence>
<dbReference type="RefSeq" id="WP_307408439.1">
    <property type="nucleotide sequence ID" value="NZ_JAUSUR010000004.1"/>
</dbReference>
<evidence type="ECO:0000256" key="2">
    <source>
        <dbReference type="ARBA" id="ARBA00022679"/>
    </source>
</evidence>
<dbReference type="Proteomes" id="UP001230220">
    <property type="component" value="Unassembled WGS sequence"/>
</dbReference>
<dbReference type="SUPFAM" id="SSF53335">
    <property type="entry name" value="S-adenosyl-L-methionine-dependent methyltransferases"/>
    <property type="match status" value="1"/>
</dbReference>
<keyword evidence="2" id="KW-0808">Transferase</keyword>
<proteinExistence type="predicted"/>
<dbReference type="InterPro" id="IPR002941">
    <property type="entry name" value="DNA_methylase_N4/N6"/>
</dbReference>
<evidence type="ECO:0000259" key="6">
    <source>
        <dbReference type="Pfam" id="PF01555"/>
    </source>
</evidence>
<dbReference type="GO" id="GO:0008168">
    <property type="term" value="F:methyltransferase activity"/>
    <property type="evidence" value="ECO:0007669"/>
    <property type="project" value="UniProtKB-KW"/>
</dbReference>
<reference evidence="7 8" key="1">
    <citation type="submission" date="2023-07" db="EMBL/GenBank/DDBJ databases">
        <title>Genomic Encyclopedia of Type Strains, Phase IV (KMG-IV): sequencing the most valuable type-strain genomes for metagenomic binning, comparative biology and taxonomic classification.</title>
        <authorList>
            <person name="Goeker M."/>
        </authorList>
    </citation>
    <scope>NUCLEOTIDE SEQUENCE [LARGE SCALE GENOMIC DNA]</scope>
    <source>
        <strain evidence="7 8">DSM 16784</strain>
    </source>
</reference>
<feature type="compositionally biased region" description="Basic and acidic residues" evidence="5">
    <location>
        <begin position="121"/>
        <end position="136"/>
    </location>
</feature>
<protein>
    <submittedName>
        <fullName evidence="7">DNA modification methylase</fullName>
    </submittedName>
</protein>
<dbReference type="Pfam" id="PF01555">
    <property type="entry name" value="N6_N4_Mtase"/>
    <property type="match status" value="1"/>
</dbReference>
<evidence type="ECO:0000256" key="5">
    <source>
        <dbReference type="SAM" id="MobiDB-lite"/>
    </source>
</evidence>
<name>A0ABU0E3W4_9FIRM</name>
<keyword evidence="3" id="KW-0949">S-adenosyl-L-methionine</keyword>
<organism evidence="7 8">
    <name type="scientific">Breznakia pachnodae</name>
    <dbReference type="NCBI Taxonomy" id="265178"/>
    <lineage>
        <taxon>Bacteria</taxon>
        <taxon>Bacillati</taxon>
        <taxon>Bacillota</taxon>
        <taxon>Erysipelotrichia</taxon>
        <taxon>Erysipelotrichales</taxon>
        <taxon>Erysipelotrichaceae</taxon>
        <taxon>Breznakia</taxon>
    </lineage>
</organism>
<evidence type="ECO:0000256" key="1">
    <source>
        <dbReference type="ARBA" id="ARBA00022603"/>
    </source>
</evidence>
<evidence type="ECO:0000256" key="4">
    <source>
        <dbReference type="ARBA" id="ARBA00022747"/>
    </source>
</evidence>
<feature type="domain" description="DNA methylase N-4/N-6" evidence="6">
    <location>
        <begin position="7"/>
        <end position="212"/>
    </location>
</feature>
<keyword evidence="1 7" id="KW-0489">Methyltransferase</keyword>
<keyword evidence="8" id="KW-1185">Reference proteome</keyword>
<gene>
    <name evidence="7" type="ORF">J2S15_002332</name>
</gene>
<dbReference type="InterPro" id="IPR002295">
    <property type="entry name" value="N4/N6-MTase_EcoPI_Mod-like"/>
</dbReference>
<evidence type="ECO:0000313" key="8">
    <source>
        <dbReference type="Proteomes" id="UP001230220"/>
    </source>
</evidence>
<feature type="region of interest" description="Disordered" evidence="5">
    <location>
        <begin position="121"/>
        <end position="140"/>
    </location>
</feature>
<evidence type="ECO:0000313" key="7">
    <source>
        <dbReference type="EMBL" id="MDQ0361582.1"/>
    </source>
</evidence>
<accession>A0ABU0E3W4</accession>
<dbReference type="InterPro" id="IPR029063">
    <property type="entry name" value="SAM-dependent_MTases_sf"/>
</dbReference>
<evidence type="ECO:0000256" key="3">
    <source>
        <dbReference type="ARBA" id="ARBA00022691"/>
    </source>
</evidence>
<dbReference type="Gene3D" id="3.40.50.150">
    <property type="entry name" value="Vaccinia Virus protein VP39"/>
    <property type="match status" value="1"/>
</dbReference>
<dbReference type="GO" id="GO:0032259">
    <property type="term" value="P:methylation"/>
    <property type="evidence" value="ECO:0007669"/>
    <property type="project" value="UniProtKB-KW"/>
</dbReference>
<keyword evidence="4" id="KW-0680">Restriction system</keyword>